<name>A0A3D9B2P2_9FLAO</name>
<dbReference type="EMBL" id="QNVU01000024">
    <property type="protein sequence ID" value="REC47863.1"/>
    <property type="molecule type" value="Genomic_DNA"/>
</dbReference>
<proteinExistence type="predicted"/>
<evidence type="ECO:0000313" key="2">
    <source>
        <dbReference type="Proteomes" id="UP000256924"/>
    </source>
</evidence>
<evidence type="ECO:0000313" key="1">
    <source>
        <dbReference type="EMBL" id="REC47863.1"/>
    </source>
</evidence>
<dbReference type="InterPro" id="IPR009279">
    <property type="entry name" value="Portal_Mu"/>
</dbReference>
<organism evidence="1 2">
    <name type="scientific">Candidatus Chryseobacterium massiliense</name>
    <dbReference type="NCBI Taxonomy" id="204089"/>
    <lineage>
        <taxon>Bacteria</taxon>
        <taxon>Pseudomonadati</taxon>
        <taxon>Bacteroidota</taxon>
        <taxon>Flavobacteriia</taxon>
        <taxon>Flavobacteriales</taxon>
        <taxon>Weeksellaceae</taxon>
        <taxon>Chryseobacterium group</taxon>
        <taxon>Chryseobacterium</taxon>
    </lineage>
</organism>
<keyword evidence="2" id="KW-1185">Reference proteome</keyword>
<sequence length="437" mass="49499">MKTPFKQRLKTNKIYRAAEAFFLGNASYTQLKTVMAAGKRTNPSMPSDILKHQATMMSAQTLESWKTAVMLATDPDNPDKTALWALYKNQWTDNHLESTIETRIAKTQQSPFKMVGKTSKERDEEAENLFKTVWFQEFIKHVIDSKFDGTKLLEIMKTDEEGFLTEITEIEQPYFNAKKGIILKEPGQTSGEDYRNGPLSPYYIQIGKNYKDLGTRHLMAPIILAKKLGLGSWLDFIEKYGVPPLFVTTDREDDDRLLELFEMATNFKSNNFMIGRGNEKFEIPNISSTNSQEAFDGLIKRADNEMSKRILGGTGLTDEKGFVGSVEIQFELAQFRFTSDKILVRNYVNEKLIPLLIKLSPVYSNLANFTFEWDDEDEMTVEKLIKIIDALGKYYIFDPAEIEQITGLKIIGLVDQSSGTGTPEPAASSGSKKKAVT</sequence>
<gene>
    <name evidence="1" type="ORF">DRF68_12540</name>
</gene>
<protein>
    <recommendedName>
        <fullName evidence="3">DUF935 family protein</fullName>
    </recommendedName>
</protein>
<dbReference type="RefSeq" id="WP_116098928.1">
    <property type="nucleotide sequence ID" value="NZ_QNVU01000024.1"/>
</dbReference>
<comment type="caution">
    <text evidence="1">The sequence shown here is derived from an EMBL/GenBank/DDBJ whole genome shotgun (WGS) entry which is preliminary data.</text>
</comment>
<dbReference type="Proteomes" id="UP000256924">
    <property type="component" value="Unassembled WGS sequence"/>
</dbReference>
<dbReference type="Pfam" id="PF06074">
    <property type="entry name" value="Portal_Mu"/>
    <property type="match status" value="1"/>
</dbReference>
<evidence type="ECO:0008006" key="3">
    <source>
        <dbReference type="Google" id="ProtNLM"/>
    </source>
</evidence>
<reference evidence="1 2" key="1">
    <citation type="journal article" date="2004" name="Emerg. Infect. Dis.">
        <title>Amoebae-resisting bacteria isolated from human nasal swabs by amoebal coculture.</title>
        <authorList>
            <person name="Greub G."/>
            <person name="La Scola B."/>
            <person name="Raoult D."/>
        </authorList>
    </citation>
    <scope>NUCLEOTIDE SEQUENCE [LARGE SCALE GENOMIC DNA]</scope>
    <source>
        <strain evidence="1 2">CCUG 51329</strain>
    </source>
</reference>
<dbReference type="AlphaFoldDB" id="A0A3D9B2P2"/>
<accession>A0A3D9B2P2</accession>